<dbReference type="AlphaFoldDB" id="A0A7K1KM59"/>
<keyword evidence="2" id="KW-0813">Transport</keyword>
<feature type="domain" description="ABC transporter" evidence="6">
    <location>
        <begin position="4"/>
        <end position="251"/>
    </location>
</feature>
<dbReference type="SMART" id="SM00382">
    <property type="entry name" value="AAA"/>
    <property type="match status" value="1"/>
</dbReference>
<dbReference type="Gene3D" id="3.40.50.300">
    <property type="entry name" value="P-loop containing nucleotide triphosphate hydrolases"/>
    <property type="match status" value="1"/>
</dbReference>
<evidence type="ECO:0000313" key="7">
    <source>
        <dbReference type="EMBL" id="MUM77176.1"/>
    </source>
</evidence>
<dbReference type="GO" id="GO:0016887">
    <property type="term" value="F:ATP hydrolysis activity"/>
    <property type="evidence" value="ECO:0007669"/>
    <property type="project" value="InterPro"/>
</dbReference>
<dbReference type="Pfam" id="PF00005">
    <property type="entry name" value="ABC_tran"/>
    <property type="match status" value="1"/>
</dbReference>
<keyword evidence="3" id="KW-0547">Nucleotide-binding</keyword>
<feature type="region of interest" description="Disordered" evidence="5">
    <location>
        <begin position="254"/>
        <end position="274"/>
    </location>
</feature>
<gene>
    <name evidence="7" type="ORF">GKC30_05975</name>
</gene>
<name>A0A7K1KM59_9BACT</name>
<dbReference type="CDD" id="cd03257">
    <property type="entry name" value="ABC_NikE_OppD_transporters"/>
    <property type="match status" value="1"/>
</dbReference>
<dbReference type="SUPFAM" id="SSF52540">
    <property type="entry name" value="P-loop containing nucleoside triphosphate hydrolases"/>
    <property type="match status" value="1"/>
</dbReference>
<evidence type="ECO:0000256" key="4">
    <source>
        <dbReference type="ARBA" id="ARBA00022840"/>
    </source>
</evidence>
<dbReference type="PANTHER" id="PTHR43776">
    <property type="entry name" value="TRANSPORT ATP-BINDING PROTEIN"/>
    <property type="match status" value="1"/>
</dbReference>
<dbReference type="GO" id="GO:0055085">
    <property type="term" value="P:transmembrane transport"/>
    <property type="evidence" value="ECO:0007669"/>
    <property type="project" value="UniProtKB-ARBA"/>
</dbReference>
<keyword evidence="8" id="KW-1185">Reference proteome</keyword>
<evidence type="ECO:0000256" key="2">
    <source>
        <dbReference type="ARBA" id="ARBA00022448"/>
    </source>
</evidence>
<dbReference type="PROSITE" id="PS00211">
    <property type="entry name" value="ABC_TRANSPORTER_1"/>
    <property type="match status" value="1"/>
</dbReference>
<accession>A0A7K1KM59</accession>
<evidence type="ECO:0000313" key="8">
    <source>
        <dbReference type="Proteomes" id="UP000461162"/>
    </source>
</evidence>
<organism evidence="7 8">
    <name type="scientific">Pseudodesulfovibrio alkaliphilus</name>
    <dbReference type="NCBI Taxonomy" id="2661613"/>
    <lineage>
        <taxon>Bacteria</taxon>
        <taxon>Pseudomonadati</taxon>
        <taxon>Thermodesulfobacteriota</taxon>
        <taxon>Desulfovibrionia</taxon>
        <taxon>Desulfovibrionales</taxon>
        <taxon>Desulfovibrionaceae</taxon>
    </lineage>
</organism>
<evidence type="ECO:0000256" key="5">
    <source>
        <dbReference type="SAM" id="MobiDB-lite"/>
    </source>
</evidence>
<reference evidence="7 8" key="1">
    <citation type="submission" date="2019-11" db="EMBL/GenBank/DDBJ databases">
        <title>Pseudodesulfovibrio alkaliphilus, sp. nov., an alkaliphilic sulfate-reducing bacteria from mud volcano of Taman peninsula, Russia.</title>
        <authorList>
            <person name="Frolova A."/>
            <person name="Merkel A.Y."/>
            <person name="Slobodkin A.I."/>
        </authorList>
    </citation>
    <scope>NUCLEOTIDE SEQUENCE [LARGE SCALE GENOMIC DNA]</scope>
    <source>
        <strain evidence="7 8">F-1</strain>
    </source>
</reference>
<dbReference type="RefSeq" id="WP_155933062.1">
    <property type="nucleotide sequence ID" value="NZ_WODC01000003.1"/>
</dbReference>
<dbReference type="PROSITE" id="PS50893">
    <property type="entry name" value="ABC_TRANSPORTER_2"/>
    <property type="match status" value="1"/>
</dbReference>
<proteinExistence type="inferred from homology"/>
<dbReference type="InterPro" id="IPR003439">
    <property type="entry name" value="ABC_transporter-like_ATP-bd"/>
</dbReference>
<protein>
    <submittedName>
        <fullName evidence="7">ATP-binding cassette domain-containing protein</fullName>
    </submittedName>
</protein>
<dbReference type="InterPro" id="IPR027417">
    <property type="entry name" value="P-loop_NTPase"/>
</dbReference>
<dbReference type="EMBL" id="WODC01000003">
    <property type="protein sequence ID" value="MUM77176.1"/>
    <property type="molecule type" value="Genomic_DNA"/>
</dbReference>
<evidence type="ECO:0000259" key="6">
    <source>
        <dbReference type="PROSITE" id="PS50893"/>
    </source>
</evidence>
<dbReference type="InterPro" id="IPR003593">
    <property type="entry name" value="AAA+_ATPase"/>
</dbReference>
<evidence type="ECO:0000256" key="3">
    <source>
        <dbReference type="ARBA" id="ARBA00022741"/>
    </source>
</evidence>
<dbReference type="InterPro" id="IPR017871">
    <property type="entry name" value="ABC_transporter-like_CS"/>
</dbReference>
<dbReference type="Proteomes" id="UP000461162">
    <property type="component" value="Unassembled WGS sequence"/>
</dbReference>
<dbReference type="InterPro" id="IPR050319">
    <property type="entry name" value="ABC_transp_ATP-bind"/>
</dbReference>
<comment type="caution">
    <text evidence="7">The sequence shown here is derived from an EMBL/GenBank/DDBJ whole genome shotgun (WGS) entry which is preliminary data.</text>
</comment>
<dbReference type="GO" id="GO:0005524">
    <property type="term" value="F:ATP binding"/>
    <property type="evidence" value="ECO:0007669"/>
    <property type="project" value="UniProtKB-KW"/>
</dbReference>
<evidence type="ECO:0000256" key="1">
    <source>
        <dbReference type="ARBA" id="ARBA00005417"/>
    </source>
</evidence>
<sequence>MSVITLDNVTKSYGRGGFFRKQERVRVLQGVSLSLAAGECLGLVGRSGSGKSTLGRLALGLEKPDTGSVSILGQDVTGIRTLPPSIRREVQVVFQDAIGSTNPRMTAGQIIAEPLRNFDRLSGRRLRERTAELLEQVGLSPDDAAKLPGRFSGGQLQRICIARALAPSPRVIVLDEAVSSLDMLIQARILDLLDSLRHKLGTAYLFVTHDLRLVRRFCDRAFILSDGTLHGFDPQRITAMSGLRDLDELSGAILPPMPGQDDQKPARTSSLAAG</sequence>
<keyword evidence="4 7" id="KW-0067">ATP-binding</keyword>
<comment type="similarity">
    <text evidence="1">Belongs to the ABC transporter superfamily.</text>
</comment>
<dbReference type="PANTHER" id="PTHR43776:SF7">
    <property type="entry name" value="D,D-DIPEPTIDE TRANSPORT ATP-BINDING PROTEIN DDPF-RELATED"/>
    <property type="match status" value="1"/>
</dbReference>